<dbReference type="InterPro" id="IPR036390">
    <property type="entry name" value="WH_DNA-bd_sf"/>
</dbReference>
<dbReference type="SUPFAM" id="SSF46785">
    <property type="entry name" value="Winged helix' DNA-binding domain"/>
    <property type="match status" value="1"/>
</dbReference>
<evidence type="ECO:0000313" key="2">
    <source>
        <dbReference type="EMBL" id="KON88233.1"/>
    </source>
</evidence>
<protein>
    <submittedName>
        <fullName evidence="2">PadR family transcriptional regulator</fullName>
    </submittedName>
</protein>
<dbReference type="InterPro" id="IPR036388">
    <property type="entry name" value="WH-like_DNA-bd_sf"/>
</dbReference>
<dbReference type="Pfam" id="PF03551">
    <property type="entry name" value="PadR"/>
    <property type="match status" value="1"/>
</dbReference>
<keyword evidence="3" id="KW-1185">Reference proteome</keyword>
<dbReference type="PANTHER" id="PTHR33169">
    <property type="entry name" value="PADR-FAMILY TRANSCRIPTIONAL REGULATOR"/>
    <property type="match status" value="1"/>
</dbReference>
<dbReference type="PANTHER" id="PTHR33169:SF24">
    <property type="entry name" value="TRANSCRIPTIONAL REGULATOR, PADR FAMILY"/>
    <property type="match status" value="1"/>
</dbReference>
<accession>A0A0M0GEN3</accession>
<reference evidence="3" key="1">
    <citation type="submission" date="2015-07" db="EMBL/GenBank/DDBJ databases">
        <title>Fjat-10036 dsm4.</title>
        <authorList>
            <person name="Liu B."/>
            <person name="Wang J."/>
            <person name="Zhu Y."/>
            <person name="Liu G."/>
            <person name="Chen Q."/>
            <person name="Chen Z."/>
            <person name="Lan J."/>
            <person name="Che J."/>
            <person name="Ge C."/>
            <person name="Shi H."/>
            <person name="Pan Z."/>
            <person name="Liu X."/>
        </authorList>
    </citation>
    <scope>NUCLEOTIDE SEQUENCE [LARGE SCALE GENOMIC DNA]</scope>
    <source>
        <strain evidence="3">DSM 4</strain>
    </source>
</reference>
<comment type="caution">
    <text evidence="2">The sequence shown here is derived from an EMBL/GenBank/DDBJ whole genome shotgun (WGS) entry which is preliminary data.</text>
</comment>
<dbReference type="PATRIC" id="fig|1459.3.peg.3589"/>
<dbReference type="EMBL" id="LGUF01000007">
    <property type="protein sequence ID" value="KON88233.1"/>
    <property type="molecule type" value="Genomic_DNA"/>
</dbReference>
<evidence type="ECO:0000313" key="3">
    <source>
        <dbReference type="Proteomes" id="UP000037109"/>
    </source>
</evidence>
<name>A0A0M0GEN3_SPOGL</name>
<dbReference type="Proteomes" id="UP000037109">
    <property type="component" value="Unassembled WGS sequence"/>
</dbReference>
<feature type="domain" description="Transcription regulator PadR N-terminal" evidence="1">
    <location>
        <begin position="18"/>
        <end position="81"/>
    </location>
</feature>
<evidence type="ECO:0000259" key="1">
    <source>
        <dbReference type="Pfam" id="PF03551"/>
    </source>
</evidence>
<dbReference type="InterPro" id="IPR005149">
    <property type="entry name" value="Tscrpt_reg_PadR_N"/>
</dbReference>
<dbReference type="Gene3D" id="1.10.10.10">
    <property type="entry name" value="Winged helix-like DNA-binding domain superfamily/Winged helix DNA-binding domain"/>
    <property type="match status" value="1"/>
</dbReference>
<dbReference type="InterPro" id="IPR052509">
    <property type="entry name" value="Metal_resp_DNA-bind_regulator"/>
</dbReference>
<dbReference type="AlphaFoldDB" id="A0A0M0GEN3"/>
<organism evidence="2 3">
    <name type="scientific">Sporosarcina globispora</name>
    <name type="common">Bacillus globisporus</name>
    <dbReference type="NCBI Taxonomy" id="1459"/>
    <lineage>
        <taxon>Bacteria</taxon>
        <taxon>Bacillati</taxon>
        <taxon>Bacillota</taxon>
        <taxon>Bacilli</taxon>
        <taxon>Bacillales</taxon>
        <taxon>Caryophanaceae</taxon>
        <taxon>Sporosarcina</taxon>
    </lineage>
</organism>
<dbReference type="OrthoDB" id="9791785at2"/>
<gene>
    <name evidence="2" type="ORF">AF332_16425</name>
</gene>
<dbReference type="RefSeq" id="WP_053435604.1">
    <property type="nucleotide sequence ID" value="NZ_LGUF01000007.1"/>
</dbReference>
<sequence>MNVQYKKGVLTLCVMALSMNKDHYGYELVKNISEKFLIAEGTIYPLLRRLTKEGYFSTYLVESQEGPPRKYYKLTELGRNHVLELIDDWKTFSNGVNLIIEEGIKDVAN</sequence>
<proteinExistence type="predicted"/>